<dbReference type="Proteomes" id="UP000076660">
    <property type="component" value="Unassembled WGS sequence"/>
</dbReference>
<reference evidence="1 2" key="1">
    <citation type="submission" date="2016-12" db="EMBL/GenBank/DDBJ databases">
        <title>Amycolatopsis keratiniphila subsp. keratiniphila genome sequencing and assembly.</title>
        <authorList>
            <person name="Mayilraj S."/>
            <person name="Kaur N."/>
        </authorList>
    </citation>
    <scope>NUCLEOTIDE SEQUENCE [LARGE SCALE GENOMIC DNA]</scope>
    <source>
        <strain evidence="1 2">DSM 44409</strain>
    </source>
</reference>
<dbReference type="RefSeq" id="WP_063274866.1">
    <property type="nucleotide sequence ID" value="NZ_LQMT02000007.1"/>
</dbReference>
<evidence type="ECO:0000313" key="2">
    <source>
        <dbReference type="Proteomes" id="UP000076660"/>
    </source>
</evidence>
<organism evidence="1 2">
    <name type="scientific">Amycolatopsis keratiniphila subsp. keratiniphila</name>
    <dbReference type="NCBI Taxonomy" id="227715"/>
    <lineage>
        <taxon>Bacteria</taxon>
        <taxon>Bacillati</taxon>
        <taxon>Actinomycetota</taxon>
        <taxon>Actinomycetes</taxon>
        <taxon>Pseudonocardiales</taxon>
        <taxon>Pseudonocardiaceae</taxon>
        <taxon>Amycolatopsis</taxon>
        <taxon>Amycolatopsis japonica group</taxon>
    </lineage>
</organism>
<sequence length="293" mass="32244">MGEARTSVLAPAAEQWDYGDFPYGLEPLVIPPCGYGVVATVQPADLLAVYEVERASIDAEPARDGVKPSSSDALYWFRWITGHQVTFLLWHLMGAHVKAIAAGRSADEATLTSLESYTHGYSTMLGYSGSCPVEVYQTLIRPRLYLQHRGFSGLWAADFAPLRRLLRGHEQPWMTGPAGARLAAAIATNLSAHEALADRLVSGGKSLLQERAPDTVVRPSARTTALFDNLFVTLRAPVDRDTVIAQLFRRLRAVRLDLVTNRLDPAGSDEDWTFDVLRRVVASALTDRERLPS</sequence>
<accession>A0A1W2M1K6</accession>
<evidence type="ECO:0008006" key="3">
    <source>
        <dbReference type="Google" id="ProtNLM"/>
    </source>
</evidence>
<dbReference type="EMBL" id="LQMT02000007">
    <property type="protein sequence ID" value="ONF73738.1"/>
    <property type="molecule type" value="Genomic_DNA"/>
</dbReference>
<gene>
    <name evidence="1" type="ORF">AVR91_0206455</name>
</gene>
<name>A0A1W2M1K6_9PSEU</name>
<dbReference type="AlphaFoldDB" id="A0A1W2M1K6"/>
<comment type="caution">
    <text evidence="1">The sequence shown here is derived from an EMBL/GenBank/DDBJ whole genome shotgun (WGS) entry which is preliminary data.</text>
</comment>
<proteinExistence type="predicted"/>
<evidence type="ECO:0000313" key="1">
    <source>
        <dbReference type="EMBL" id="ONF73738.1"/>
    </source>
</evidence>
<dbReference type="OrthoDB" id="3687546at2"/>
<protein>
    <recommendedName>
        <fullName evidence="3">L-tyrosine 3-hydroxylase</fullName>
    </recommendedName>
</protein>